<keyword evidence="4 11" id="KW-0808">Transferase</keyword>
<dbReference type="RefSeq" id="WP_066813046.1">
    <property type="nucleotide sequence ID" value="NZ_CP012661.1"/>
</dbReference>
<sequence length="224" mass="25074">MKHVVISDRFDHIDAAQSRVGGLYSAAPKRIFDILLAILILPVVAPVIGVLWLLTRLDGGKGFFGHTRIGRGGAAFKCWKIRTMVPDAEAKLQHYLAENPVAAAQWVREYKLDNDPRITRIGNFLRKTSLDELPQIWNVLCGEMSFVGPRPVIEAELVKYHGSEWAYLSMRPGITGLWQVSGRNDVSYDERVQLDVTYSRSMSLGADLRIILKTASAVLNRTGR</sequence>
<feature type="transmembrane region" description="Helical" evidence="9">
    <location>
        <begin position="34"/>
        <end position="54"/>
    </location>
</feature>
<keyword evidence="3" id="KW-1003">Cell membrane</keyword>
<evidence type="ECO:0000256" key="9">
    <source>
        <dbReference type="SAM" id="Phobius"/>
    </source>
</evidence>
<dbReference type="GO" id="GO:0000271">
    <property type="term" value="P:polysaccharide biosynthetic process"/>
    <property type="evidence" value="ECO:0007669"/>
    <property type="project" value="UniProtKB-KW"/>
</dbReference>
<dbReference type="PATRIC" id="fig|1335048.3.peg.2227"/>
<evidence type="ECO:0000313" key="12">
    <source>
        <dbReference type="Proteomes" id="UP000076128"/>
    </source>
</evidence>
<protein>
    <submittedName>
        <fullName evidence="11">Undecaprenyl-phosphate galactosephosphotransferase</fullName>
    </submittedName>
</protein>
<keyword evidence="6 9" id="KW-1133">Transmembrane helix</keyword>
<evidence type="ECO:0000256" key="8">
    <source>
        <dbReference type="ARBA" id="ARBA00023169"/>
    </source>
</evidence>
<evidence type="ECO:0000259" key="10">
    <source>
        <dbReference type="Pfam" id="PF02397"/>
    </source>
</evidence>
<dbReference type="STRING" id="1335048.AKL17_2134"/>
<keyword evidence="7 9" id="KW-0472">Membrane</keyword>
<keyword evidence="12" id="KW-1185">Reference proteome</keyword>
<dbReference type="PANTHER" id="PTHR30576">
    <property type="entry name" value="COLANIC BIOSYNTHESIS UDP-GLUCOSE LIPID CARRIER TRANSFERASE"/>
    <property type="match status" value="1"/>
</dbReference>
<dbReference type="EMBL" id="CP012661">
    <property type="protein sequence ID" value="AMY69380.1"/>
    <property type="molecule type" value="Genomic_DNA"/>
</dbReference>
<evidence type="ECO:0000256" key="3">
    <source>
        <dbReference type="ARBA" id="ARBA00022475"/>
    </source>
</evidence>
<evidence type="ECO:0000256" key="5">
    <source>
        <dbReference type="ARBA" id="ARBA00022692"/>
    </source>
</evidence>
<dbReference type="KEGG" id="daa:AKL17_2134"/>
<dbReference type="PANTHER" id="PTHR30576:SF4">
    <property type="entry name" value="UNDECAPRENYL-PHOSPHATE GALACTOSE PHOSPHOTRANSFERASE"/>
    <property type="match status" value="1"/>
</dbReference>
<evidence type="ECO:0000256" key="6">
    <source>
        <dbReference type="ARBA" id="ARBA00022989"/>
    </source>
</evidence>
<dbReference type="OrthoDB" id="9808602at2"/>
<feature type="domain" description="Bacterial sugar transferase" evidence="10">
    <location>
        <begin position="29"/>
        <end position="219"/>
    </location>
</feature>
<dbReference type="Proteomes" id="UP000076128">
    <property type="component" value="Chromosome"/>
</dbReference>
<gene>
    <name evidence="11" type="ORF">AKL17_2134</name>
</gene>
<dbReference type="Pfam" id="PF02397">
    <property type="entry name" value="Bac_transf"/>
    <property type="match status" value="1"/>
</dbReference>
<dbReference type="GO" id="GO:0005886">
    <property type="term" value="C:plasma membrane"/>
    <property type="evidence" value="ECO:0007669"/>
    <property type="project" value="UniProtKB-SubCell"/>
</dbReference>
<evidence type="ECO:0000256" key="1">
    <source>
        <dbReference type="ARBA" id="ARBA00004236"/>
    </source>
</evidence>
<dbReference type="InterPro" id="IPR003362">
    <property type="entry name" value="Bact_transf"/>
</dbReference>
<name>A0A159Z4W3_9RHOB</name>
<proteinExistence type="inferred from homology"/>
<comment type="similarity">
    <text evidence="2">Belongs to the bacterial sugar transferase family.</text>
</comment>
<dbReference type="AlphaFoldDB" id="A0A159Z4W3"/>
<dbReference type="GO" id="GO:0016780">
    <property type="term" value="F:phosphotransferase activity, for other substituted phosphate groups"/>
    <property type="evidence" value="ECO:0007669"/>
    <property type="project" value="TreeGrafter"/>
</dbReference>
<organism evidence="11 12">
    <name type="scientific">Frigidibacter mobilis</name>
    <dbReference type="NCBI Taxonomy" id="1335048"/>
    <lineage>
        <taxon>Bacteria</taxon>
        <taxon>Pseudomonadati</taxon>
        <taxon>Pseudomonadota</taxon>
        <taxon>Alphaproteobacteria</taxon>
        <taxon>Rhodobacterales</taxon>
        <taxon>Paracoccaceae</taxon>
        <taxon>Frigidibacter</taxon>
    </lineage>
</organism>
<evidence type="ECO:0000256" key="7">
    <source>
        <dbReference type="ARBA" id="ARBA00023136"/>
    </source>
</evidence>
<evidence type="ECO:0000256" key="2">
    <source>
        <dbReference type="ARBA" id="ARBA00006464"/>
    </source>
</evidence>
<accession>A0A159Z4W3</accession>
<evidence type="ECO:0000313" key="11">
    <source>
        <dbReference type="EMBL" id="AMY69380.1"/>
    </source>
</evidence>
<comment type="subcellular location">
    <subcellularLocation>
        <location evidence="1">Cell membrane</location>
    </subcellularLocation>
</comment>
<keyword evidence="8" id="KW-0270">Exopolysaccharide synthesis</keyword>
<keyword evidence="5 9" id="KW-0812">Transmembrane</keyword>
<reference evidence="11 12" key="1">
    <citation type="submission" date="2015-09" db="EMBL/GenBank/DDBJ databases">
        <title>Complete genome sequence of Defluviimonas alba cai42t isolated from an oilfield in Xinjiang.</title>
        <authorList>
            <person name="Geng S."/>
            <person name="Pan X."/>
            <person name="Wu X."/>
        </authorList>
    </citation>
    <scope>NUCLEOTIDE SEQUENCE [LARGE SCALE GENOMIC DNA]</scope>
    <source>
        <strain evidence="12">cai42</strain>
    </source>
</reference>
<evidence type="ECO:0000256" key="4">
    <source>
        <dbReference type="ARBA" id="ARBA00022679"/>
    </source>
</evidence>